<protein>
    <submittedName>
        <fullName evidence="1">Uncharacterized protein</fullName>
    </submittedName>
</protein>
<dbReference type="EMBL" id="PFEU01000007">
    <property type="protein sequence ID" value="PJE77010.1"/>
    <property type="molecule type" value="Genomic_DNA"/>
</dbReference>
<evidence type="ECO:0000313" key="1">
    <source>
        <dbReference type="EMBL" id="PJE77010.1"/>
    </source>
</evidence>
<gene>
    <name evidence="1" type="ORF">COV05_01145</name>
</gene>
<reference evidence="2" key="1">
    <citation type="submission" date="2017-09" db="EMBL/GenBank/DDBJ databases">
        <title>Depth-based differentiation of microbial function through sediment-hosted aquifers and enrichment of novel symbionts in the deep terrestrial subsurface.</title>
        <authorList>
            <person name="Probst A.J."/>
            <person name="Ladd B."/>
            <person name="Jarett J.K."/>
            <person name="Geller-Mcgrath D.E."/>
            <person name="Sieber C.M.K."/>
            <person name="Emerson J.B."/>
            <person name="Anantharaman K."/>
            <person name="Thomas B.C."/>
            <person name="Malmstrom R."/>
            <person name="Stieglmeier M."/>
            <person name="Klingl A."/>
            <person name="Woyke T."/>
            <person name="Ryan C.M."/>
            <person name="Banfield J.F."/>
        </authorList>
    </citation>
    <scope>NUCLEOTIDE SEQUENCE [LARGE SCALE GENOMIC DNA]</scope>
</reference>
<proteinExistence type="predicted"/>
<evidence type="ECO:0000313" key="2">
    <source>
        <dbReference type="Proteomes" id="UP000231436"/>
    </source>
</evidence>
<organism evidence="1 2">
    <name type="scientific">Candidatus Uhrbacteria bacterium CG10_big_fil_rev_8_21_14_0_10_48_16</name>
    <dbReference type="NCBI Taxonomy" id="1975038"/>
    <lineage>
        <taxon>Bacteria</taxon>
        <taxon>Candidatus Uhriibacteriota</taxon>
    </lineage>
</organism>
<sequence length="219" mass="24755">MLDEFQFAIKHFAPTVPEAVKAEAQKVHDDIAGNESVDEVAVKKAFYTIGIKEYPYRRAYEELTHSSAEAQMKSMVLEHVDETVRSVIKPHLDEGVSLEELVSSKIFSEQLDAKQRYQVEDGILVAKDKLAETLKAQVGEQSDHYKALVDKWSSEAGKIQEALVTLEKLAQGGDENQQAEIKGKVARLREGFLVTEPDPQLEEVQKEIDYWTETFAEEE</sequence>
<dbReference type="AlphaFoldDB" id="A0A2M8LHU1"/>
<name>A0A2M8LHU1_9BACT</name>
<accession>A0A2M8LHU1</accession>
<dbReference type="Proteomes" id="UP000231436">
    <property type="component" value="Unassembled WGS sequence"/>
</dbReference>
<comment type="caution">
    <text evidence="1">The sequence shown here is derived from an EMBL/GenBank/DDBJ whole genome shotgun (WGS) entry which is preliminary data.</text>
</comment>